<feature type="region of interest" description="Disordered" evidence="1">
    <location>
        <begin position="1"/>
        <end position="56"/>
    </location>
</feature>
<comment type="caution">
    <text evidence="2">The sequence shown here is derived from an EMBL/GenBank/DDBJ whole genome shotgun (WGS) entry which is preliminary data.</text>
</comment>
<gene>
    <name evidence="2" type="ORF">APLA_LOCUS1317</name>
</gene>
<dbReference type="OrthoDB" id="10248904at2759"/>
<feature type="compositionally biased region" description="Low complexity" evidence="1">
    <location>
        <begin position="44"/>
        <end position="55"/>
    </location>
</feature>
<feature type="region of interest" description="Disordered" evidence="1">
    <location>
        <begin position="96"/>
        <end position="118"/>
    </location>
</feature>
<dbReference type="EMBL" id="CADEBC010000114">
    <property type="protein sequence ID" value="CAB3222868.1"/>
    <property type="molecule type" value="Genomic_DNA"/>
</dbReference>
<keyword evidence="3" id="KW-1185">Reference proteome</keyword>
<reference evidence="2 3" key="1">
    <citation type="submission" date="2020-04" db="EMBL/GenBank/DDBJ databases">
        <authorList>
            <person name="Wallbank WR R."/>
            <person name="Pardo Diaz C."/>
            <person name="Kozak K."/>
            <person name="Martin S."/>
            <person name="Jiggins C."/>
            <person name="Moest M."/>
            <person name="Warren A I."/>
            <person name="Byers J.R.P. K."/>
            <person name="Montejo-Kovacevich G."/>
            <person name="Yen C E."/>
        </authorList>
    </citation>
    <scope>NUCLEOTIDE SEQUENCE [LARGE SCALE GENOMIC DNA]</scope>
</reference>
<sequence length="239" mass="24532">MGHGSRSVAGLWGPRGPRGPRGSLRGESSSPGHSVKLGFRERAGPSWGASPPGGARLIPSVGRVGAKKPGEKPFLGATCAKYGELTAEVFGRACGRQSTPRRCGGAKSAWGAHEQGRGAPLRAGGAVGAFPRAPRRPPAPRGGHAMLLGLTHDNPSPPSAPAGFLTCFPRAALVALACGATGSTPRVSPLFPPFSSFSPGSFSYPNLLIGRGGGRNERVSPPFGYDGSAVFDHRSLDFF</sequence>
<name>A0A8S0YTZ0_ARCPL</name>
<protein>
    <submittedName>
        <fullName evidence="2">Uncharacterized protein</fullName>
    </submittedName>
</protein>
<dbReference type="Proteomes" id="UP000494106">
    <property type="component" value="Unassembled WGS sequence"/>
</dbReference>
<evidence type="ECO:0000256" key="1">
    <source>
        <dbReference type="SAM" id="MobiDB-lite"/>
    </source>
</evidence>
<accession>A0A8S0YTZ0</accession>
<feature type="compositionally biased region" description="Low complexity" evidence="1">
    <location>
        <begin position="20"/>
        <end position="32"/>
    </location>
</feature>
<organism evidence="2 3">
    <name type="scientific">Arctia plantaginis</name>
    <name type="common">Wood tiger moth</name>
    <name type="synonym">Phalaena plantaginis</name>
    <dbReference type="NCBI Taxonomy" id="874455"/>
    <lineage>
        <taxon>Eukaryota</taxon>
        <taxon>Metazoa</taxon>
        <taxon>Ecdysozoa</taxon>
        <taxon>Arthropoda</taxon>
        <taxon>Hexapoda</taxon>
        <taxon>Insecta</taxon>
        <taxon>Pterygota</taxon>
        <taxon>Neoptera</taxon>
        <taxon>Endopterygota</taxon>
        <taxon>Lepidoptera</taxon>
        <taxon>Glossata</taxon>
        <taxon>Ditrysia</taxon>
        <taxon>Noctuoidea</taxon>
        <taxon>Erebidae</taxon>
        <taxon>Arctiinae</taxon>
        <taxon>Arctia</taxon>
    </lineage>
</organism>
<evidence type="ECO:0000313" key="2">
    <source>
        <dbReference type="EMBL" id="CAB3222868.1"/>
    </source>
</evidence>
<evidence type="ECO:0000313" key="3">
    <source>
        <dbReference type="Proteomes" id="UP000494106"/>
    </source>
</evidence>
<proteinExistence type="predicted"/>
<dbReference type="AlphaFoldDB" id="A0A8S0YTZ0"/>